<feature type="site" description="Important for enzyme activity" evidence="9 10">
    <location>
        <position position="181"/>
    </location>
</feature>
<evidence type="ECO:0000259" key="13">
    <source>
        <dbReference type="PROSITE" id="PS52048"/>
    </source>
</evidence>
<dbReference type="SUPFAM" id="SSF54001">
    <property type="entry name" value="Cysteine proteinases"/>
    <property type="match status" value="1"/>
</dbReference>
<dbReference type="InterPro" id="IPR017390">
    <property type="entry name" value="Ubiquitinyl_hydrolase_UCH37"/>
</dbReference>
<dbReference type="InterPro" id="IPR036959">
    <property type="entry name" value="Peptidase_C12_UCH_sf"/>
</dbReference>
<dbReference type="PROSITE" id="PS52049">
    <property type="entry name" value="ULD"/>
    <property type="match status" value="1"/>
</dbReference>
<protein>
    <recommendedName>
        <fullName evidence="7 11">Ubiquitin carboxyl-terminal hydrolase</fullName>
        <ecNumber evidence="7 11">3.4.19.12</ecNumber>
    </recommendedName>
</protein>
<dbReference type="AlphaFoldDB" id="A0A1R0GYH4"/>
<dbReference type="EC" id="3.4.19.12" evidence="7 11"/>
<evidence type="ECO:0000256" key="1">
    <source>
        <dbReference type="ARBA" id="ARBA00000707"/>
    </source>
</evidence>
<feature type="domain" description="UCH catalytic" evidence="13">
    <location>
        <begin position="6"/>
        <end position="233"/>
    </location>
</feature>
<evidence type="ECO:0000256" key="8">
    <source>
        <dbReference type="PIRSR" id="PIRSR038120-1"/>
    </source>
</evidence>
<evidence type="ECO:0000256" key="3">
    <source>
        <dbReference type="ARBA" id="ARBA00022670"/>
    </source>
</evidence>
<dbReference type="EMBL" id="LSSL01002045">
    <property type="protein sequence ID" value="OLY81962.1"/>
    <property type="molecule type" value="Genomic_DNA"/>
</dbReference>
<dbReference type="PRINTS" id="PR00707">
    <property type="entry name" value="UBCTHYDRLASE"/>
</dbReference>
<evidence type="ECO:0000256" key="2">
    <source>
        <dbReference type="ARBA" id="ARBA00009326"/>
    </source>
</evidence>
<dbReference type="GO" id="GO:0016579">
    <property type="term" value="P:protein deubiquitination"/>
    <property type="evidence" value="ECO:0007669"/>
    <property type="project" value="InterPro"/>
</dbReference>
<dbReference type="InterPro" id="IPR038765">
    <property type="entry name" value="Papain-like_cys_pep_sf"/>
</dbReference>
<organism evidence="14 15">
    <name type="scientific">Smittium mucronatum</name>
    <dbReference type="NCBI Taxonomy" id="133383"/>
    <lineage>
        <taxon>Eukaryota</taxon>
        <taxon>Fungi</taxon>
        <taxon>Fungi incertae sedis</taxon>
        <taxon>Zoopagomycota</taxon>
        <taxon>Kickxellomycotina</taxon>
        <taxon>Harpellomycetes</taxon>
        <taxon>Harpellales</taxon>
        <taxon>Legeriomycetaceae</taxon>
        <taxon>Smittium</taxon>
    </lineage>
</organism>
<comment type="catalytic activity">
    <reaction evidence="1 7 10 11">
        <text>Thiol-dependent hydrolysis of ester, thioester, amide, peptide and isopeptide bonds formed by the C-terminal Gly of ubiquitin (a 76-residue protein attached to proteins as an intracellular targeting signal).</text>
        <dbReference type="EC" id="3.4.19.12"/>
    </reaction>
</comment>
<dbReference type="Pfam" id="PF18031">
    <property type="entry name" value="UCH_C"/>
    <property type="match status" value="1"/>
</dbReference>
<dbReference type="InterPro" id="IPR041507">
    <property type="entry name" value="UCH_C"/>
</dbReference>
<dbReference type="PANTHER" id="PTHR10589">
    <property type="entry name" value="UBIQUITIN CARBOXYL-TERMINAL HYDROLASE"/>
    <property type="match status" value="1"/>
</dbReference>
<dbReference type="Gene3D" id="1.20.58.860">
    <property type="match status" value="1"/>
</dbReference>
<feature type="active site" description="Nucleophile" evidence="8 10">
    <location>
        <position position="89"/>
    </location>
</feature>
<dbReference type="GO" id="GO:0004843">
    <property type="term" value="F:cysteine-type deubiquitinase activity"/>
    <property type="evidence" value="ECO:0007669"/>
    <property type="project" value="UniProtKB-UniRule"/>
</dbReference>
<evidence type="ECO:0000256" key="6">
    <source>
        <dbReference type="ARBA" id="ARBA00022807"/>
    </source>
</evidence>
<keyword evidence="6 7" id="KW-0788">Thiol protease</keyword>
<dbReference type="InterPro" id="IPR001578">
    <property type="entry name" value="Peptidase_C12_UCH"/>
</dbReference>
<feature type="coiled-coil region" evidence="12">
    <location>
        <begin position="236"/>
        <end position="270"/>
    </location>
</feature>
<evidence type="ECO:0000313" key="14">
    <source>
        <dbReference type="EMBL" id="OLY81962.1"/>
    </source>
</evidence>
<dbReference type="CDD" id="cd09617">
    <property type="entry name" value="Peptidase_C12_UCH37_BAP1"/>
    <property type="match status" value="1"/>
</dbReference>
<evidence type="ECO:0000256" key="7">
    <source>
        <dbReference type="PIRNR" id="PIRNR038120"/>
    </source>
</evidence>
<evidence type="ECO:0000256" key="9">
    <source>
        <dbReference type="PIRSR" id="PIRSR038120-2"/>
    </source>
</evidence>
<feature type="active site" description="Proton donor" evidence="8 10">
    <location>
        <position position="166"/>
    </location>
</feature>
<reference evidence="14 15" key="1">
    <citation type="journal article" date="2016" name="Mol. Biol. Evol.">
        <title>Genome-Wide Survey of Gut Fungi (Harpellales) Reveals the First Horizontally Transferred Ubiquitin Gene from a Mosquito Host.</title>
        <authorList>
            <person name="Wang Y."/>
            <person name="White M.M."/>
            <person name="Kvist S."/>
            <person name="Moncalvo J.M."/>
        </authorList>
    </citation>
    <scope>NUCLEOTIDE SEQUENCE [LARGE SCALE GENOMIC DNA]</scope>
    <source>
        <strain evidence="14 15">ALG-7-W6</strain>
    </source>
</reference>
<proteinExistence type="inferred from homology"/>
<evidence type="ECO:0000256" key="12">
    <source>
        <dbReference type="SAM" id="Coils"/>
    </source>
</evidence>
<dbReference type="STRING" id="133383.A0A1R0GYH4"/>
<evidence type="ECO:0000256" key="4">
    <source>
        <dbReference type="ARBA" id="ARBA00022786"/>
    </source>
</evidence>
<comment type="caution">
    <text evidence="14">The sequence shown here is derived from an EMBL/GenBank/DDBJ whole genome shotgun (WGS) entry which is preliminary data.</text>
</comment>
<keyword evidence="12" id="KW-0175">Coiled coil</keyword>
<keyword evidence="15" id="KW-1185">Reference proteome</keyword>
<dbReference type="PIRSF" id="PIRSF038120">
    <property type="entry name" value="Ubiquitinyl_hydrolase_UCH37"/>
    <property type="match status" value="1"/>
</dbReference>
<dbReference type="Proteomes" id="UP000187455">
    <property type="component" value="Unassembled WGS sequence"/>
</dbReference>
<comment type="similarity">
    <text evidence="2 7 10 11">Belongs to the peptidase C12 family.</text>
</comment>
<sequence>MNENGNWCLIESDPGVFTELITNMGVKGVQAEEIYSLDYDFSSLEHIYGIVFLFKWENGQDSSQPEVSPTDNFQGQDILFINQIVQNACATQALLSILLNSNDLVLGDDLDNFKDFIVHLDPYSRGLALTNSESIRRVHNSFATQQLIVNDNPNDSKNDQNEDLFHFVAYIPSNGGTYKLDGLSQGPVRVHDPKNSGKSRLGWINDAIYDIKKKISSIGDGSDIRFNLMAITKDCRIRYSSRLEQIELDLKNLQVQLEQLSINNENDSSRNLADSIHDNISKLIEEKLVIESKIDNQNRKLQNYSIENARRKHNFVPMIILLIEELARKNLLQQAIDNAKK</sequence>
<evidence type="ECO:0000256" key="11">
    <source>
        <dbReference type="RuleBase" id="RU361215"/>
    </source>
</evidence>
<dbReference type="OrthoDB" id="1924260at2759"/>
<evidence type="ECO:0000256" key="5">
    <source>
        <dbReference type="ARBA" id="ARBA00022801"/>
    </source>
</evidence>
<dbReference type="PROSITE" id="PS52048">
    <property type="entry name" value="UCH_DOMAIN"/>
    <property type="match status" value="1"/>
</dbReference>
<keyword evidence="3 7" id="KW-0645">Protease</keyword>
<evidence type="ECO:0000313" key="15">
    <source>
        <dbReference type="Proteomes" id="UP000187455"/>
    </source>
</evidence>
<keyword evidence="5 7" id="KW-0378">Hydrolase</keyword>
<dbReference type="GO" id="GO:0006511">
    <property type="term" value="P:ubiquitin-dependent protein catabolic process"/>
    <property type="evidence" value="ECO:0007669"/>
    <property type="project" value="UniProtKB-UniRule"/>
</dbReference>
<dbReference type="GO" id="GO:0005737">
    <property type="term" value="C:cytoplasm"/>
    <property type="evidence" value="ECO:0007669"/>
    <property type="project" value="TreeGrafter"/>
</dbReference>
<dbReference type="Gene3D" id="3.40.532.10">
    <property type="entry name" value="Peptidase C12, ubiquitin carboxyl-terminal hydrolase"/>
    <property type="match status" value="1"/>
</dbReference>
<dbReference type="PANTHER" id="PTHR10589:SF16">
    <property type="entry name" value="UBIQUITIN CARBOXYL-TERMINAL HYDROLASE ISOZYME L5"/>
    <property type="match status" value="1"/>
</dbReference>
<keyword evidence="4 7" id="KW-0833">Ubl conjugation pathway</keyword>
<gene>
    <name evidence="14" type="ORF">AYI68_g3925</name>
</gene>
<dbReference type="Pfam" id="PF01088">
    <property type="entry name" value="Peptidase_C12"/>
    <property type="match status" value="1"/>
</dbReference>
<accession>A0A1R0GYH4</accession>
<evidence type="ECO:0000256" key="10">
    <source>
        <dbReference type="PROSITE-ProRule" id="PRU01393"/>
    </source>
</evidence>
<name>A0A1R0GYH4_9FUNG</name>
<feature type="site" description="Transition state stabilizer" evidence="10">
    <location>
        <position position="83"/>
    </location>
</feature>